<keyword evidence="4" id="KW-1185">Reference proteome</keyword>
<dbReference type="AlphaFoldDB" id="A0A518DDU6"/>
<reference evidence="3 4" key="1">
    <citation type="submission" date="2019-02" db="EMBL/GenBank/DDBJ databases">
        <title>Deep-cultivation of Planctomycetes and their phenomic and genomic characterization uncovers novel biology.</title>
        <authorList>
            <person name="Wiegand S."/>
            <person name="Jogler M."/>
            <person name="Boedeker C."/>
            <person name="Pinto D."/>
            <person name="Vollmers J."/>
            <person name="Rivas-Marin E."/>
            <person name="Kohn T."/>
            <person name="Peeters S.H."/>
            <person name="Heuer A."/>
            <person name="Rast P."/>
            <person name="Oberbeckmann S."/>
            <person name="Bunk B."/>
            <person name="Jeske O."/>
            <person name="Meyerdierks A."/>
            <person name="Storesund J.E."/>
            <person name="Kallscheuer N."/>
            <person name="Luecker S."/>
            <person name="Lage O.M."/>
            <person name="Pohl T."/>
            <person name="Merkel B.J."/>
            <person name="Hornburger P."/>
            <person name="Mueller R.-W."/>
            <person name="Bruemmer F."/>
            <person name="Labrenz M."/>
            <person name="Spormann A.M."/>
            <person name="Op den Camp H."/>
            <person name="Overmann J."/>
            <person name="Amann R."/>
            <person name="Jetten M.S.M."/>
            <person name="Mascher T."/>
            <person name="Medema M.H."/>
            <person name="Devos D.P."/>
            <person name="Kaster A.-K."/>
            <person name="Ovreas L."/>
            <person name="Rohde M."/>
            <person name="Galperin M.Y."/>
            <person name="Jogler C."/>
        </authorList>
    </citation>
    <scope>NUCLEOTIDE SEQUENCE [LARGE SCALE GENOMIC DNA]</scope>
    <source>
        <strain evidence="3 4">Pla175</strain>
    </source>
</reference>
<dbReference type="KEGG" id="pnd:Pla175_30480"/>
<feature type="region of interest" description="Disordered" evidence="1">
    <location>
        <begin position="535"/>
        <end position="557"/>
    </location>
</feature>
<feature type="signal peptide" evidence="2">
    <location>
        <begin position="1"/>
        <end position="28"/>
    </location>
</feature>
<evidence type="ECO:0008006" key="5">
    <source>
        <dbReference type="Google" id="ProtNLM"/>
    </source>
</evidence>
<evidence type="ECO:0000313" key="4">
    <source>
        <dbReference type="Proteomes" id="UP000317429"/>
    </source>
</evidence>
<dbReference type="Proteomes" id="UP000317429">
    <property type="component" value="Chromosome"/>
</dbReference>
<dbReference type="Pfam" id="PF11175">
    <property type="entry name" value="DUF2961"/>
    <property type="match status" value="1"/>
</dbReference>
<feature type="region of interest" description="Disordered" evidence="1">
    <location>
        <begin position="65"/>
        <end position="88"/>
    </location>
</feature>
<proteinExistence type="predicted"/>
<accession>A0A518DDU6</accession>
<dbReference type="EMBL" id="CP036291">
    <property type="protein sequence ID" value="QDU89655.1"/>
    <property type="molecule type" value="Genomic_DNA"/>
</dbReference>
<dbReference type="InterPro" id="IPR021345">
    <property type="entry name" value="DUF2961"/>
</dbReference>
<organism evidence="3 4">
    <name type="scientific">Pirellulimonas nuda</name>
    <dbReference type="NCBI Taxonomy" id="2528009"/>
    <lineage>
        <taxon>Bacteria</taxon>
        <taxon>Pseudomonadati</taxon>
        <taxon>Planctomycetota</taxon>
        <taxon>Planctomycetia</taxon>
        <taxon>Pirellulales</taxon>
        <taxon>Lacipirellulaceae</taxon>
        <taxon>Pirellulimonas</taxon>
    </lineage>
</organism>
<protein>
    <recommendedName>
        <fullName evidence="5">DUF2961 domain-containing protein</fullName>
    </recommendedName>
</protein>
<evidence type="ECO:0000256" key="1">
    <source>
        <dbReference type="SAM" id="MobiDB-lite"/>
    </source>
</evidence>
<gene>
    <name evidence="3" type="ORF">Pla175_30480</name>
</gene>
<evidence type="ECO:0000256" key="2">
    <source>
        <dbReference type="SAM" id="SignalP"/>
    </source>
</evidence>
<sequence length="557" mass="62572" precursor="true">MMPRDRRRFPMVLTLALLAQGFAPAAMAAEQPGGAITFGSLLQEMVSRDEVARFPRHDFRLKQDSSYNRVSTKPEPPRNEPKGWFANHDFNSSDRDKNFIRIEENGGRKEWVLMEDTGPGAIVRTWMPWKGQSKPTSSTIIRFYLDGQDEPAIEGNEFELFQGAGIAPFPLAHQSLRSAVSFLPIPYAKGCKVTVSERPFFYQFTYRKYQEGAPVTTFRMEDLAANATLIRDTCATLLAPTTSAASPAEPKLAGKLESGQEMSLKLTEGTAAVRGLSVWLGGYDDPNVTRSVVLKMEFDGKQTVWCPLSEFFGTGVGLNPFQGWYRTVANDGTMSSRWVMPYRESGAISIVNLGAEPVEFELKASIGDWQWDDRSLYFHAAWRGQYPVPTRPFSDWNYVTLKGRGVFVGDTLTVLNPVETWWGEGDERIFVDGEGFPSIFGTGTEDYYAYSWGGRSTDFYEHPFHAQPRCNVYNKLNRKSTDERNTQGFSTETRTRALDTMPFDESLQLDMEVWSGTDCNMGYAAGTYWYGDAQTVSNQEPDPDGALAVPPLPEEMR</sequence>
<name>A0A518DDU6_9BACT</name>
<feature type="chain" id="PRO_5022063309" description="DUF2961 domain-containing protein" evidence="2">
    <location>
        <begin position="29"/>
        <end position="557"/>
    </location>
</feature>
<evidence type="ECO:0000313" key="3">
    <source>
        <dbReference type="EMBL" id="QDU89655.1"/>
    </source>
</evidence>
<dbReference type="Gene3D" id="2.60.120.1390">
    <property type="match status" value="2"/>
</dbReference>
<keyword evidence="2" id="KW-0732">Signal</keyword>